<dbReference type="EMBL" id="KZ084091">
    <property type="protein sequence ID" value="OSD05934.1"/>
    <property type="molecule type" value="Genomic_DNA"/>
</dbReference>
<dbReference type="OrthoDB" id="2537258at2759"/>
<feature type="compositionally biased region" description="Low complexity" evidence="1">
    <location>
        <begin position="217"/>
        <end position="230"/>
    </location>
</feature>
<evidence type="ECO:0000313" key="2">
    <source>
        <dbReference type="EMBL" id="OSD05934.1"/>
    </source>
</evidence>
<proteinExistence type="predicted"/>
<evidence type="ECO:0000313" key="3">
    <source>
        <dbReference type="Proteomes" id="UP000193067"/>
    </source>
</evidence>
<feature type="compositionally biased region" description="Low complexity" evidence="1">
    <location>
        <begin position="260"/>
        <end position="270"/>
    </location>
</feature>
<protein>
    <submittedName>
        <fullName evidence="2">Uncharacterized protein</fullName>
    </submittedName>
</protein>
<gene>
    <name evidence="2" type="ORF">PYCCODRAFT_1464632</name>
</gene>
<accession>A0A1Y2IZB7</accession>
<evidence type="ECO:0000256" key="1">
    <source>
        <dbReference type="SAM" id="MobiDB-lite"/>
    </source>
</evidence>
<feature type="region of interest" description="Disordered" evidence="1">
    <location>
        <begin position="104"/>
        <end position="270"/>
    </location>
</feature>
<keyword evidence="3" id="KW-1185">Reference proteome</keyword>
<dbReference type="Proteomes" id="UP000193067">
    <property type="component" value="Unassembled WGS sequence"/>
</dbReference>
<sequence length="270" mass="30262">MSILPSPPHIPLSPEPPYHHQYIHRQLDPNMKTILASSWRVLEQPPPPTLREILEAYKARGDGDREMLLAMLNAKSSEDQRLASYATLHRTMLDMYQAPHIQPGPPVMPLHVPDAHHSHTYSHAHQFPSPPTSYHHSPHAHVSQQLHHDDSRHIRHRADSSSSMTDSHDRRYATSSSQQPRKRRRSSRSPPPQYQSHARATASHDGMSVHDLPPSPYSSASSAQSSGGSPRSRESMAINSLLLNSDADGTDDTPKRNTSSERSTTTSRDR</sequence>
<name>A0A1Y2IZB7_TRAC3</name>
<dbReference type="AlphaFoldDB" id="A0A1Y2IZB7"/>
<reference evidence="2 3" key="1">
    <citation type="journal article" date="2015" name="Biotechnol. Biofuels">
        <title>Enhanced degradation of softwood versus hardwood by the white-rot fungus Pycnoporus coccineus.</title>
        <authorList>
            <person name="Couturier M."/>
            <person name="Navarro D."/>
            <person name="Chevret D."/>
            <person name="Henrissat B."/>
            <person name="Piumi F."/>
            <person name="Ruiz-Duenas F.J."/>
            <person name="Martinez A.T."/>
            <person name="Grigoriev I.V."/>
            <person name="Riley R."/>
            <person name="Lipzen A."/>
            <person name="Berrin J.G."/>
            <person name="Master E.R."/>
            <person name="Rosso M.N."/>
        </authorList>
    </citation>
    <scope>NUCLEOTIDE SEQUENCE [LARGE SCALE GENOMIC DNA]</scope>
    <source>
        <strain evidence="2 3">BRFM310</strain>
    </source>
</reference>
<organism evidence="2 3">
    <name type="scientific">Trametes coccinea (strain BRFM310)</name>
    <name type="common">Pycnoporus coccineus</name>
    <dbReference type="NCBI Taxonomy" id="1353009"/>
    <lineage>
        <taxon>Eukaryota</taxon>
        <taxon>Fungi</taxon>
        <taxon>Dikarya</taxon>
        <taxon>Basidiomycota</taxon>
        <taxon>Agaricomycotina</taxon>
        <taxon>Agaricomycetes</taxon>
        <taxon>Polyporales</taxon>
        <taxon>Polyporaceae</taxon>
        <taxon>Trametes</taxon>
    </lineage>
</organism>